<proteinExistence type="predicted"/>
<feature type="transmembrane region" description="Helical" evidence="1">
    <location>
        <begin position="20"/>
        <end position="43"/>
    </location>
</feature>
<protein>
    <submittedName>
        <fullName evidence="2">Uncharacterized protein</fullName>
    </submittedName>
</protein>
<organism evidence="2 3">
    <name type="scientific">Rhodococcus qingshengii</name>
    <dbReference type="NCBI Taxonomy" id="334542"/>
    <lineage>
        <taxon>Bacteria</taxon>
        <taxon>Bacillati</taxon>
        <taxon>Actinomycetota</taxon>
        <taxon>Actinomycetes</taxon>
        <taxon>Mycobacteriales</taxon>
        <taxon>Nocardiaceae</taxon>
        <taxon>Rhodococcus</taxon>
        <taxon>Rhodococcus erythropolis group</taxon>
    </lineage>
</organism>
<gene>
    <name evidence="2" type="ORF">PXH69_28725</name>
</gene>
<feature type="transmembrane region" description="Helical" evidence="1">
    <location>
        <begin position="145"/>
        <end position="165"/>
    </location>
</feature>
<feature type="transmembrane region" description="Helical" evidence="1">
    <location>
        <begin position="50"/>
        <end position="72"/>
    </location>
</feature>
<dbReference type="Proteomes" id="UP001217325">
    <property type="component" value="Unassembled WGS sequence"/>
</dbReference>
<feature type="transmembrane region" description="Helical" evidence="1">
    <location>
        <begin position="103"/>
        <end position="125"/>
    </location>
</feature>
<evidence type="ECO:0000313" key="2">
    <source>
        <dbReference type="EMBL" id="MDE8648962.1"/>
    </source>
</evidence>
<dbReference type="EMBL" id="JARDXE010000023">
    <property type="protein sequence ID" value="MDE8648962.1"/>
    <property type="molecule type" value="Genomic_DNA"/>
</dbReference>
<evidence type="ECO:0000256" key="1">
    <source>
        <dbReference type="SAM" id="Phobius"/>
    </source>
</evidence>
<comment type="caution">
    <text evidence="2">The sequence shown here is derived from an EMBL/GenBank/DDBJ whole genome shotgun (WGS) entry which is preliminary data.</text>
</comment>
<keyword evidence="1" id="KW-0472">Membrane</keyword>
<evidence type="ECO:0000313" key="3">
    <source>
        <dbReference type="Proteomes" id="UP001217325"/>
    </source>
</evidence>
<reference evidence="2" key="1">
    <citation type="submission" date="2023-02" db="EMBL/GenBank/DDBJ databases">
        <title>A novel hydrolase synthesized by Rhodococcus erythropolis HQ is responsible for the detoxification of Zearalenone.</title>
        <authorList>
            <person name="Hu J."/>
            <person name="Xu J."/>
        </authorList>
    </citation>
    <scope>NUCLEOTIDE SEQUENCE</scope>
    <source>
        <strain evidence="2">HQ</strain>
    </source>
</reference>
<keyword evidence="1" id="KW-1133">Transmembrane helix</keyword>
<accession>A0AAW6LMT7</accession>
<dbReference type="AlphaFoldDB" id="A0AAW6LMT7"/>
<keyword evidence="1" id="KW-0812">Transmembrane</keyword>
<sequence length="280" mass="30218">MTDPYEDLPEALYAQWERRWGSVAFLGVMIMSVIVGVGAIVMYEATSTAPYALGITGALCGILAGVSMLTVAALRPRAADVSGVVGSGGAFTLTAARQWAASGWLWSAMLGLGLLFLGIGLNYVSRADTGTGRTDLVIGSFNTNWWMVMSAFSLAVTPVISLRYLGAFRISIDDDGMLMELSRAYRGYLRWSDVHTVQRAARGQYAIDIILKPDARVENTSPGSPLFRLAPGIITEDSPFQPGYVHLECGGWSGTESTLVEEIVHHARAENTETRSDDNL</sequence>
<name>A0AAW6LMT7_RHOSG</name>
<dbReference type="RefSeq" id="WP_275232680.1">
    <property type="nucleotide sequence ID" value="NZ_JARDXE010000023.1"/>
</dbReference>